<gene>
    <name evidence="3" type="ORF">SAE01_34330</name>
</gene>
<feature type="region of interest" description="Disordered" evidence="1">
    <location>
        <begin position="1"/>
        <end position="22"/>
    </location>
</feature>
<dbReference type="EMBL" id="BJYT01000014">
    <property type="protein sequence ID" value="GEO10937.1"/>
    <property type="molecule type" value="Genomic_DNA"/>
</dbReference>
<evidence type="ECO:0000259" key="2">
    <source>
        <dbReference type="Pfam" id="PF13372"/>
    </source>
</evidence>
<dbReference type="InterPro" id="IPR053728">
    <property type="entry name" value="Alginate_Permeability_Chnl"/>
</dbReference>
<proteinExistence type="predicted"/>
<protein>
    <recommendedName>
        <fullName evidence="2">Alginate export domain-containing protein</fullName>
    </recommendedName>
</protein>
<organism evidence="3 4">
    <name type="scientific">Segetibacter aerophilus</name>
    <dbReference type="NCBI Taxonomy" id="670293"/>
    <lineage>
        <taxon>Bacteria</taxon>
        <taxon>Pseudomonadati</taxon>
        <taxon>Bacteroidota</taxon>
        <taxon>Chitinophagia</taxon>
        <taxon>Chitinophagales</taxon>
        <taxon>Chitinophagaceae</taxon>
        <taxon>Segetibacter</taxon>
    </lineage>
</organism>
<dbReference type="Gene3D" id="2.40.160.100">
    <property type="match status" value="1"/>
</dbReference>
<dbReference type="InterPro" id="IPR025388">
    <property type="entry name" value="Alginate_export_dom"/>
</dbReference>
<accession>A0A512BGH9</accession>
<keyword evidence="4" id="KW-1185">Reference proteome</keyword>
<dbReference type="Proteomes" id="UP000321513">
    <property type="component" value="Unassembled WGS sequence"/>
</dbReference>
<dbReference type="AlphaFoldDB" id="A0A512BGH9"/>
<sequence>MSAQLRTRTELRDGQGVPSPKGACPAFFTSQRTRLNVGYNMYRLKFGVSLQEVRVWGQDVSTINRTTTPDNNGMMLHEAWAEMFLTDTTVKNKALSLKLGRQELVYDDQRLIGNLDWLQQGRRHDAAVLKYETKGWMLHVAGAFNQNKENASGTVYNSNPAGNYTSSTNGGNMYKSMQFLYAGKKLKSGNASFLFFTDQFSKYRMDTVNSSTVKTFEQGSWGRATTGFYLNNTFDKVGVTASAYYQFGKTATAQKLSAILLSGTFQYAFNKKVNAAAGVDYTSGGSKGATSNTFDPLYGTPHKLWGLMDYFYAANPFGKGGLTDYYIKAKYKTSDKFLLSTDLHQFNSAASIRTGDNQRNFGQEIDMVGNYSLTKQITIEGGYAHFFATPLLTSAAVKNVANAQANNNWAYVMINIKPDFLFK</sequence>
<name>A0A512BGH9_9BACT</name>
<evidence type="ECO:0000313" key="3">
    <source>
        <dbReference type="EMBL" id="GEO10937.1"/>
    </source>
</evidence>
<evidence type="ECO:0000256" key="1">
    <source>
        <dbReference type="SAM" id="MobiDB-lite"/>
    </source>
</evidence>
<dbReference type="Pfam" id="PF13372">
    <property type="entry name" value="Alginate_exp"/>
    <property type="match status" value="1"/>
</dbReference>
<evidence type="ECO:0000313" key="4">
    <source>
        <dbReference type="Proteomes" id="UP000321513"/>
    </source>
</evidence>
<reference evidence="3 4" key="1">
    <citation type="submission" date="2019-07" db="EMBL/GenBank/DDBJ databases">
        <title>Whole genome shotgun sequence of Segetibacter aerophilus NBRC 106135.</title>
        <authorList>
            <person name="Hosoyama A."/>
            <person name="Uohara A."/>
            <person name="Ohji S."/>
            <person name="Ichikawa N."/>
        </authorList>
    </citation>
    <scope>NUCLEOTIDE SEQUENCE [LARGE SCALE GENOMIC DNA]</scope>
    <source>
        <strain evidence="3 4">NBRC 106135</strain>
    </source>
</reference>
<feature type="domain" description="Alginate export" evidence="2">
    <location>
        <begin position="4"/>
        <end position="388"/>
    </location>
</feature>
<comment type="caution">
    <text evidence="3">The sequence shown here is derived from an EMBL/GenBank/DDBJ whole genome shotgun (WGS) entry which is preliminary data.</text>
</comment>